<name>A0A2Z2NYP4_9GAMM</name>
<dbReference type="RefSeq" id="WP_088921324.1">
    <property type="nucleotide sequence ID" value="NZ_CP018632.1"/>
</dbReference>
<keyword evidence="3" id="KW-1185">Reference proteome</keyword>
<sequence>MSETTQWVTQLLERHARVATGQTAPAPDALKALNSLQLADAIVDKGQLNSAYPDHALQVAIIGPTQSGKSTLVNLLLDSQAATISALAGFTVHAQGYASGYEEDQLQLLTTMMEPLQRVPAAELNAADLETYVLEPAVPGPQALLNPAVVWDTPDFDSIDAGTYKRAVMNTVAIADIVVLMVSKDKYGDKSVWDILQLIHPLQQPLLVCINKLDPQDEQAVLQAFSSRYQQQFETPVPPVILLPFVRRNSPGQRVSMPHETRQALGAALAAARAQVNRGAAIQTGQAFITQHRDQWLAPLVQEQSAASSWSDLVTSAMSRAEDQYARDYLNNPDKYETFNRALAELLTLLEVPGLAAVFTRTRQLVTWPARKLLGVGRDALGSRFEGARSKTPVDQDAETLERVLDSTLVSLQGSLLDQPQQQAFWAAMTQAFRKREPDIRQSFLTQSERVRKEFEPQIDEAARRLYEQLQAQPALLNTLRAARVTADAAGIALALKSGGIAPADLVLAPAMLSVTTLLTESALGKYLDTIKAELKERQRQHINDRLLQGLLATELRQLSATLPEDALFAQGLEPELHSELLKQLTGKGSRR</sequence>
<proteinExistence type="predicted"/>
<accession>A0A2Z2NYP4</accession>
<dbReference type="OrthoDB" id="207675at2"/>
<dbReference type="InterPro" id="IPR006073">
    <property type="entry name" value="GTP-bd"/>
</dbReference>
<dbReference type="Gene3D" id="3.40.50.300">
    <property type="entry name" value="P-loop containing nucleotide triphosphate hydrolases"/>
    <property type="match status" value="1"/>
</dbReference>
<dbReference type="Proteomes" id="UP000250079">
    <property type="component" value="Chromosome"/>
</dbReference>
<dbReference type="AlphaFoldDB" id="A0A2Z2NYP4"/>
<dbReference type="InterPro" id="IPR027417">
    <property type="entry name" value="P-loop_NTPase"/>
</dbReference>
<evidence type="ECO:0000313" key="2">
    <source>
        <dbReference type="EMBL" id="ASJ76562.1"/>
    </source>
</evidence>
<evidence type="ECO:0000313" key="3">
    <source>
        <dbReference type="Proteomes" id="UP000250079"/>
    </source>
</evidence>
<dbReference type="CDD" id="cd00882">
    <property type="entry name" value="Ras_like_GTPase"/>
    <property type="match status" value="1"/>
</dbReference>
<reference evidence="2 3" key="1">
    <citation type="submission" date="2016-12" db="EMBL/GenBank/DDBJ databases">
        <authorList>
            <person name="Song W.-J."/>
            <person name="Kurnit D.M."/>
        </authorList>
    </citation>
    <scope>NUCLEOTIDE SEQUENCE [LARGE SCALE GENOMIC DNA]</scope>
    <source>
        <strain evidence="2 3">IMCC3135</strain>
    </source>
</reference>
<feature type="domain" description="G" evidence="1">
    <location>
        <begin position="58"/>
        <end position="212"/>
    </location>
</feature>
<organism evidence="2 3">
    <name type="scientific">Granulosicoccus antarcticus IMCC3135</name>
    <dbReference type="NCBI Taxonomy" id="1192854"/>
    <lineage>
        <taxon>Bacteria</taxon>
        <taxon>Pseudomonadati</taxon>
        <taxon>Pseudomonadota</taxon>
        <taxon>Gammaproteobacteria</taxon>
        <taxon>Chromatiales</taxon>
        <taxon>Granulosicoccaceae</taxon>
        <taxon>Granulosicoccus</taxon>
    </lineage>
</organism>
<dbReference type="Pfam" id="PF01926">
    <property type="entry name" value="MMR_HSR1"/>
    <property type="match status" value="1"/>
</dbReference>
<protein>
    <submittedName>
        <fullName evidence="2">GTPase Der</fullName>
    </submittedName>
</protein>
<dbReference type="EMBL" id="CP018632">
    <property type="protein sequence ID" value="ASJ76562.1"/>
    <property type="molecule type" value="Genomic_DNA"/>
</dbReference>
<dbReference type="KEGG" id="gai:IMCC3135_32585"/>
<dbReference type="SUPFAM" id="SSF52540">
    <property type="entry name" value="P-loop containing nucleoside triphosphate hydrolases"/>
    <property type="match status" value="1"/>
</dbReference>
<dbReference type="GO" id="GO:0005525">
    <property type="term" value="F:GTP binding"/>
    <property type="evidence" value="ECO:0007669"/>
    <property type="project" value="InterPro"/>
</dbReference>
<gene>
    <name evidence="2" type="primary">der_2</name>
    <name evidence="2" type="ORF">IMCC3135_32585</name>
</gene>
<evidence type="ECO:0000259" key="1">
    <source>
        <dbReference type="Pfam" id="PF01926"/>
    </source>
</evidence>